<proteinExistence type="predicted"/>
<dbReference type="Gene3D" id="2.60.120.600">
    <property type="entry name" value="Domain of unknown function DUF1214, C-terminal domain"/>
    <property type="match status" value="1"/>
</dbReference>
<evidence type="ECO:0000313" key="3">
    <source>
        <dbReference type="EMBL" id="RPE34051.1"/>
    </source>
</evidence>
<dbReference type="Proteomes" id="UP000266906">
    <property type="component" value="Unassembled WGS sequence"/>
</dbReference>
<name>A0A3N4RSZ2_9ACTN</name>
<protein>
    <recommendedName>
        <fullName evidence="5">DUF1254 domain-containing protein</fullName>
    </recommendedName>
</protein>
<dbReference type="Gene3D" id="2.60.40.1610">
    <property type="entry name" value="Domain of unknown function DUF1254"/>
    <property type="match status" value="1"/>
</dbReference>
<keyword evidence="4" id="KW-1185">Reference proteome</keyword>
<reference evidence="3 4" key="1">
    <citation type="submission" date="2018-11" db="EMBL/GenBank/DDBJ databases">
        <title>Sequencing the genomes of 1000 actinobacteria strains.</title>
        <authorList>
            <person name="Klenk H.-P."/>
        </authorList>
    </citation>
    <scope>NUCLEOTIDE SEQUENCE [LARGE SCALE GENOMIC DNA]</scope>
    <source>
        <strain evidence="3 4">DSM 44781</strain>
    </source>
</reference>
<evidence type="ECO:0000259" key="2">
    <source>
        <dbReference type="Pfam" id="PF06863"/>
    </source>
</evidence>
<dbReference type="AlphaFoldDB" id="A0A3N4RSZ2"/>
<dbReference type="InterPro" id="IPR010621">
    <property type="entry name" value="DUF1214"/>
</dbReference>
<dbReference type="RefSeq" id="WP_123818110.1">
    <property type="nucleotide sequence ID" value="NZ_JBEYIY010000022.1"/>
</dbReference>
<evidence type="ECO:0000313" key="4">
    <source>
        <dbReference type="Proteomes" id="UP000266906"/>
    </source>
</evidence>
<feature type="domain" description="DUF1214" evidence="1">
    <location>
        <begin position="319"/>
        <end position="427"/>
    </location>
</feature>
<feature type="domain" description="DUF1254" evidence="2">
    <location>
        <begin position="43"/>
        <end position="172"/>
    </location>
</feature>
<dbReference type="InterPro" id="IPR037049">
    <property type="entry name" value="DUF1214_C_sf"/>
</dbReference>
<organism evidence="3 4">
    <name type="scientific">Kitasatospora cineracea</name>
    <dbReference type="NCBI Taxonomy" id="88074"/>
    <lineage>
        <taxon>Bacteria</taxon>
        <taxon>Bacillati</taxon>
        <taxon>Actinomycetota</taxon>
        <taxon>Actinomycetes</taxon>
        <taxon>Kitasatosporales</taxon>
        <taxon>Streptomycetaceae</taxon>
        <taxon>Kitasatospora</taxon>
    </lineage>
</organism>
<dbReference type="PANTHER" id="PTHR36509">
    <property type="entry name" value="BLL3101 PROTEIN"/>
    <property type="match status" value="1"/>
</dbReference>
<evidence type="ECO:0008006" key="5">
    <source>
        <dbReference type="Google" id="ProtNLM"/>
    </source>
</evidence>
<dbReference type="EMBL" id="RKQG01000001">
    <property type="protein sequence ID" value="RPE34051.1"/>
    <property type="molecule type" value="Genomic_DNA"/>
</dbReference>
<accession>A0A3N4RSZ2</accession>
<dbReference type="Pfam" id="PF06863">
    <property type="entry name" value="DUF1254"/>
    <property type="match status" value="1"/>
</dbReference>
<dbReference type="PANTHER" id="PTHR36509:SF2">
    <property type="entry name" value="BLL3101 PROTEIN"/>
    <property type="match status" value="1"/>
</dbReference>
<gene>
    <name evidence="3" type="ORF">EDD38_2361</name>
</gene>
<dbReference type="Pfam" id="PF06742">
    <property type="entry name" value="DUF1214"/>
    <property type="match status" value="1"/>
</dbReference>
<dbReference type="SUPFAM" id="SSF160935">
    <property type="entry name" value="VPA0735-like"/>
    <property type="match status" value="1"/>
</dbReference>
<evidence type="ECO:0000259" key="1">
    <source>
        <dbReference type="Pfam" id="PF06742"/>
    </source>
</evidence>
<sequence length="443" mass="47655">MADATPEMLAAEAFVYGSPLVANLTMVDTIVRRGLSSIGPTAWNTFGHAAELADPASHFVSVNNDTVYSVAPLDLSAGPLLLHVPDTGGAYDVLQFIDAWTNNFAYAGRRSSGTAEQTWLVAPPGWRGSAPEGVPVITAPTAVAAIAVRNYCAGPDDLARVRVLQQQLTLTPFEDGGTAAGLPEPAADVPAELLFLEQLRLWMAAFPPAAADVAFQQRFAPVGLLDQGRSPYLDGPAEWTAALAKGLAAGRERVEAATVGTGDPTGEWAANLHLFDYNLDHLGPGTRDEPQWKIADRRAAYLTRAVAARAGLWGNHAYEAAYATTYNDSDGVPLTGAHAYTLRFEQTPPVGAFWSVTMYGTPEYLLVPNEIDRYSIGDRTPGLVYGEDGSLTLHLQHERPTAPEEFANWLPAPEGGFRPMVRMYQPQDAVLDGSYRLPAIRLR</sequence>
<dbReference type="InterPro" id="IPR010679">
    <property type="entry name" value="DUF1254"/>
</dbReference>
<comment type="caution">
    <text evidence="3">The sequence shown here is derived from an EMBL/GenBank/DDBJ whole genome shotgun (WGS) entry which is preliminary data.</text>
</comment>
<dbReference type="InterPro" id="IPR037050">
    <property type="entry name" value="DUF1254_sf"/>
</dbReference>